<dbReference type="SUPFAM" id="SSF53067">
    <property type="entry name" value="Actin-like ATPase domain"/>
    <property type="match status" value="2"/>
</dbReference>
<name>A0A1Y5MGE5_9BACT</name>
<protein>
    <recommendedName>
        <fullName evidence="5 6">Cell division protein FtsA</fullName>
    </recommendedName>
</protein>
<comment type="function">
    <text evidence="5 6">Cell division protein that is involved in the assembly of the Z ring. May serve as a membrane anchor for the Z ring.</text>
</comment>
<dbReference type="HAMAP" id="MF_02033">
    <property type="entry name" value="FtsA"/>
    <property type="match status" value="1"/>
</dbReference>
<evidence type="ECO:0000256" key="5">
    <source>
        <dbReference type="HAMAP-Rule" id="MF_02033"/>
    </source>
</evidence>
<comment type="similarity">
    <text evidence="5 6">Belongs to the FtsA/MreB family.</text>
</comment>
<sequence>MSTRILGIDVGSFQICAVIAEQNDDGIKIIGIGTEKAQGIKKGAINNIELAAKSIKNALIEAQKVAGTHYERVVVSISGKYTKSVNSSGVVNIPNHEIGIKEIERAMQMADHNAETSPEYEKLHVLPYNFKVDGQEFIEDPIGMNGTRLEVQTHIISIQKSQLSNLRKAVNLAGVQVDNVVLSGYASAIATLTKDEKELGVALIDMGGETCNMVVHAGNSLRYNSYLHVGSANITIDLSMALHTPLPKAEEIKLEYGKLVNKSVDLIELPRLGDEQKTHEVSLDVISNVISARAEETVMVLANMLEDSGYKDLVGAGIVLTGGMTKLDGLKDLASAIFDNMPVRIARPKEMDGLYEILRDPANSCAIGLCMYGAGEFTPYEIDSEKKMRYKGELRSKPKANFNIFEEEKKEKFEVKKQDKDDFEEGIELVNMDINLEQTNNKNELANIADISKQEKKPSALKKFWHSMTQLF</sequence>
<dbReference type="Proteomes" id="UP000196317">
    <property type="component" value="Unassembled WGS sequence"/>
</dbReference>
<dbReference type="InterPro" id="IPR050696">
    <property type="entry name" value="FtsA/MreB"/>
</dbReference>
<dbReference type="EMBL" id="NDYN01000005">
    <property type="protein sequence ID" value="OUT07648.1"/>
    <property type="molecule type" value="Genomic_DNA"/>
</dbReference>
<comment type="subcellular location">
    <subcellularLocation>
        <location evidence="5">Cell membrane</location>
        <topology evidence="5">Peripheral membrane protein</topology>
        <orientation evidence="5">Cytoplasmic side</orientation>
    </subcellularLocation>
    <text evidence="5">Localizes to the Z ring in an FtsZ-dependent manner. Targeted to the membrane through a conserved C-terminal amphipathic helix.</text>
</comment>
<evidence type="ECO:0000256" key="1">
    <source>
        <dbReference type="ARBA" id="ARBA00022475"/>
    </source>
</evidence>
<dbReference type="InterPro" id="IPR020823">
    <property type="entry name" value="Cell_div_FtsA"/>
</dbReference>
<keyword evidence="1 5" id="KW-1003">Cell membrane</keyword>
<dbReference type="GO" id="GO:0032153">
    <property type="term" value="C:cell division site"/>
    <property type="evidence" value="ECO:0007669"/>
    <property type="project" value="UniProtKB-UniRule"/>
</dbReference>
<feature type="domain" description="SHS2" evidence="7">
    <location>
        <begin position="5"/>
        <end position="191"/>
    </location>
</feature>
<evidence type="ECO:0000313" key="9">
    <source>
        <dbReference type="Proteomes" id="UP000196317"/>
    </source>
</evidence>
<organism evidence="8 9">
    <name type="scientific">Campylobacter concisus</name>
    <dbReference type="NCBI Taxonomy" id="199"/>
    <lineage>
        <taxon>Bacteria</taxon>
        <taxon>Pseudomonadati</taxon>
        <taxon>Campylobacterota</taxon>
        <taxon>Epsilonproteobacteria</taxon>
        <taxon>Campylobacterales</taxon>
        <taxon>Campylobacteraceae</taxon>
        <taxon>Campylobacter</taxon>
    </lineage>
</organism>
<evidence type="ECO:0000256" key="4">
    <source>
        <dbReference type="ARBA" id="ARBA00023306"/>
    </source>
</evidence>
<evidence type="ECO:0000313" key="8">
    <source>
        <dbReference type="EMBL" id="OUT07648.1"/>
    </source>
</evidence>
<evidence type="ECO:0000256" key="6">
    <source>
        <dbReference type="PIRNR" id="PIRNR003101"/>
    </source>
</evidence>
<keyword evidence="3 5" id="KW-0472">Membrane</keyword>
<dbReference type="PANTHER" id="PTHR32432:SF4">
    <property type="entry name" value="CELL DIVISION PROTEIN FTSA"/>
    <property type="match status" value="1"/>
</dbReference>
<dbReference type="SMART" id="SM00842">
    <property type="entry name" value="FtsA"/>
    <property type="match status" value="1"/>
</dbReference>
<dbReference type="Pfam" id="PF14450">
    <property type="entry name" value="FtsA"/>
    <property type="match status" value="1"/>
</dbReference>
<dbReference type="PIRSF" id="PIRSF003101">
    <property type="entry name" value="FtsA"/>
    <property type="match status" value="1"/>
</dbReference>
<dbReference type="RefSeq" id="WP_021086906.1">
    <property type="nucleotide sequence ID" value="NZ_CABPTW010000003.1"/>
</dbReference>
<dbReference type="Gene3D" id="3.30.420.40">
    <property type="match status" value="2"/>
</dbReference>
<dbReference type="AlphaFoldDB" id="A0A1Y5MGE5"/>
<gene>
    <name evidence="5" type="primary">ftsA</name>
    <name evidence="8" type="ORF">B9N65_05415</name>
</gene>
<dbReference type="GO" id="GO:0009898">
    <property type="term" value="C:cytoplasmic side of plasma membrane"/>
    <property type="evidence" value="ECO:0007669"/>
    <property type="project" value="UniProtKB-UniRule"/>
</dbReference>
<dbReference type="CDD" id="cd24048">
    <property type="entry name" value="ASKHA_NBD_FtsA"/>
    <property type="match status" value="1"/>
</dbReference>
<dbReference type="NCBIfam" id="TIGR01174">
    <property type="entry name" value="ftsA"/>
    <property type="match status" value="1"/>
</dbReference>
<dbReference type="PANTHER" id="PTHR32432">
    <property type="entry name" value="CELL DIVISION PROTEIN FTSA-RELATED"/>
    <property type="match status" value="1"/>
</dbReference>
<dbReference type="Gene3D" id="3.30.1490.110">
    <property type="match status" value="1"/>
</dbReference>
<comment type="caution">
    <text evidence="8">The sequence shown here is derived from an EMBL/GenBank/DDBJ whole genome shotgun (WGS) entry which is preliminary data.</text>
</comment>
<keyword evidence="4 5" id="KW-0131">Cell cycle</keyword>
<evidence type="ECO:0000256" key="3">
    <source>
        <dbReference type="ARBA" id="ARBA00023136"/>
    </source>
</evidence>
<comment type="subunit">
    <text evidence="5">Self-interacts. Interacts with FtsZ.</text>
</comment>
<dbReference type="Pfam" id="PF02491">
    <property type="entry name" value="SHS2_FTSA"/>
    <property type="match status" value="1"/>
</dbReference>
<proteinExistence type="inferred from homology"/>
<dbReference type="GO" id="GO:0043093">
    <property type="term" value="P:FtsZ-dependent cytokinesis"/>
    <property type="evidence" value="ECO:0007669"/>
    <property type="project" value="UniProtKB-UniRule"/>
</dbReference>
<evidence type="ECO:0000256" key="2">
    <source>
        <dbReference type="ARBA" id="ARBA00022618"/>
    </source>
</evidence>
<dbReference type="InterPro" id="IPR043129">
    <property type="entry name" value="ATPase_NBD"/>
</dbReference>
<evidence type="ECO:0000259" key="7">
    <source>
        <dbReference type="SMART" id="SM00842"/>
    </source>
</evidence>
<accession>A0A1Y5MGE5</accession>
<dbReference type="InterPro" id="IPR003494">
    <property type="entry name" value="SHS2_FtsA"/>
</dbReference>
<reference evidence="8 9" key="1">
    <citation type="submission" date="2017-04" db="EMBL/GenBank/DDBJ databases">
        <title>Complete genome of Campylobacter concisus ATCC 33237T and draft genomes for an additional eight well characterized C. concisus strains.</title>
        <authorList>
            <person name="Cornelius A.J."/>
            <person name="Miller W.G."/>
            <person name="Lastovica A.J."/>
            <person name="On S.L."/>
            <person name="French N.P."/>
            <person name="Vandenberg O."/>
            <person name="Biggs P.J."/>
        </authorList>
    </citation>
    <scope>NUCLEOTIDE SEQUENCE [LARGE SCALE GENOMIC DNA]</scope>
    <source>
        <strain evidence="8 9">CCUG 19995</strain>
    </source>
</reference>
<keyword evidence="2 5" id="KW-0132">Cell division</keyword>